<evidence type="ECO:0000256" key="1">
    <source>
        <dbReference type="SAM" id="Phobius"/>
    </source>
</evidence>
<sequence>MRVWETVIFLALGVLNFVDFYQDEEVSRAVIATGFTLVAVTVIFSAAPPLKFSEKFTLKSLFSSTEEKPWVNLLSFISLVLLVAGYYGQLSESF</sequence>
<accession>A0A4R6US48</accession>
<proteinExistence type="predicted"/>
<dbReference type="RefSeq" id="WP_133589354.1">
    <property type="nucleotide sequence ID" value="NZ_CP037953.1"/>
</dbReference>
<evidence type="ECO:0000313" key="3">
    <source>
        <dbReference type="Proteomes" id="UP000295375"/>
    </source>
</evidence>
<feature type="transmembrane region" description="Helical" evidence="1">
    <location>
        <begin position="30"/>
        <end position="50"/>
    </location>
</feature>
<keyword evidence="1" id="KW-1133">Transmembrane helix</keyword>
<feature type="transmembrane region" description="Helical" evidence="1">
    <location>
        <begin position="70"/>
        <end position="88"/>
    </location>
</feature>
<dbReference type="AlphaFoldDB" id="A0A4R6US48"/>
<name>A0A4R6US48_9GAMM</name>
<keyword evidence="1" id="KW-0812">Transmembrane</keyword>
<keyword evidence="1" id="KW-0472">Membrane</keyword>
<dbReference type="EMBL" id="SNYM01000005">
    <property type="protein sequence ID" value="TDQ49066.1"/>
    <property type="molecule type" value="Genomic_DNA"/>
</dbReference>
<evidence type="ECO:0000313" key="2">
    <source>
        <dbReference type="EMBL" id="TDQ49066.1"/>
    </source>
</evidence>
<dbReference type="Proteomes" id="UP000295375">
    <property type="component" value="Unassembled WGS sequence"/>
</dbReference>
<protein>
    <submittedName>
        <fullName evidence="2">Uncharacterized protein</fullName>
    </submittedName>
</protein>
<keyword evidence="3" id="KW-1185">Reference proteome</keyword>
<comment type="caution">
    <text evidence="2">The sequence shown here is derived from an EMBL/GenBank/DDBJ whole genome shotgun (WGS) entry which is preliminary data.</text>
</comment>
<organism evidence="2 3">
    <name type="scientific">Permianibacter aggregans</name>
    <dbReference type="NCBI Taxonomy" id="1510150"/>
    <lineage>
        <taxon>Bacteria</taxon>
        <taxon>Pseudomonadati</taxon>
        <taxon>Pseudomonadota</taxon>
        <taxon>Gammaproteobacteria</taxon>
        <taxon>Pseudomonadales</taxon>
        <taxon>Pseudomonadaceae</taxon>
        <taxon>Permianibacter</taxon>
    </lineage>
</organism>
<reference evidence="2 3" key="1">
    <citation type="submission" date="2019-03" db="EMBL/GenBank/DDBJ databases">
        <title>Genomic Encyclopedia of Type Strains, Phase IV (KMG-IV): sequencing the most valuable type-strain genomes for metagenomic binning, comparative biology and taxonomic classification.</title>
        <authorList>
            <person name="Goeker M."/>
        </authorList>
    </citation>
    <scope>NUCLEOTIDE SEQUENCE [LARGE SCALE GENOMIC DNA]</scope>
    <source>
        <strain evidence="2 3">DSM 103792</strain>
    </source>
</reference>
<gene>
    <name evidence="2" type="ORF">EV696_10540</name>
</gene>